<name>A0A841JVT8_9BACT</name>
<evidence type="ECO:0000256" key="3">
    <source>
        <dbReference type="ARBA" id="ARBA00013491"/>
    </source>
</evidence>
<feature type="domain" description="MoaB/Mog" evidence="8">
    <location>
        <begin position="5"/>
        <end position="171"/>
    </location>
</feature>
<dbReference type="SMART" id="SM00852">
    <property type="entry name" value="MoCF_biosynth"/>
    <property type="match status" value="1"/>
</dbReference>
<comment type="function">
    <text evidence="6">Catalyzes the adenylation of molybdopterin as part of the biosynthesis of the molybdenum-cofactor.</text>
</comment>
<dbReference type="InterPro" id="IPR051920">
    <property type="entry name" value="MPT_Adenylyltrnsfr/MoaC-Rel"/>
</dbReference>
<evidence type="ECO:0000313" key="10">
    <source>
        <dbReference type="Proteomes" id="UP000538666"/>
    </source>
</evidence>
<feature type="region of interest" description="Disordered" evidence="7">
    <location>
        <begin position="123"/>
        <end position="149"/>
    </location>
</feature>
<evidence type="ECO:0000256" key="5">
    <source>
        <dbReference type="ARBA" id="ARBA00051131"/>
    </source>
</evidence>
<reference evidence="9 10" key="1">
    <citation type="submission" date="2020-08" db="EMBL/GenBank/DDBJ databases">
        <title>Genomic Encyclopedia of Type Strains, Phase IV (KMG-IV): sequencing the most valuable type-strain genomes for metagenomic binning, comparative biology and taxonomic classification.</title>
        <authorList>
            <person name="Goeker M."/>
        </authorList>
    </citation>
    <scope>NUCLEOTIDE SEQUENCE [LARGE SCALE GENOMIC DNA]</scope>
    <source>
        <strain evidence="9 10">DSM 103733</strain>
    </source>
</reference>
<keyword evidence="10" id="KW-1185">Reference proteome</keyword>
<dbReference type="RefSeq" id="WP_050061108.1">
    <property type="nucleotide sequence ID" value="NZ_JACHEK010000007.1"/>
</dbReference>
<dbReference type="Gene3D" id="3.40.980.10">
    <property type="entry name" value="MoaB/Mog-like domain"/>
    <property type="match status" value="1"/>
</dbReference>
<dbReference type="UniPathway" id="UPA00344"/>
<evidence type="ECO:0000256" key="6">
    <source>
        <dbReference type="ARBA" id="ARBA00058212"/>
    </source>
</evidence>
<dbReference type="AlphaFoldDB" id="A0A841JVT8"/>
<evidence type="ECO:0000313" key="9">
    <source>
        <dbReference type="EMBL" id="MBB6145502.1"/>
    </source>
</evidence>
<dbReference type="NCBIfam" id="TIGR00177">
    <property type="entry name" value="molyb_syn"/>
    <property type="match status" value="1"/>
</dbReference>
<dbReference type="InterPro" id="IPR008284">
    <property type="entry name" value="MoCF_biosynth_CS"/>
</dbReference>
<dbReference type="Pfam" id="PF00994">
    <property type="entry name" value="MoCF_biosynth"/>
    <property type="match status" value="1"/>
</dbReference>
<dbReference type="GO" id="GO:0061598">
    <property type="term" value="F:molybdopterin adenylyltransferase activity"/>
    <property type="evidence" value="ECO:0007669"/>
    <property type="project" value="UniProtKB-EC"/>
</dbReference>
<dbReference type="OrthoDB" id="9784492at2"/>
<comment type="pathway">
    <text evidence="1">Cofactor biosynthesis; molybdopterin biosynthesis.</text>
</comment>
<evidence type="ECO:0000259" key="8">
    <source>
        <dbReference type="SMART" id="SM00852"/>
    </source>
</evidence>
<protein>
    <recommendedName>
        <fullName evidence="3">Molybdopterin adenylyltransferase</fullName>
        <ecNumber evidence="2">2.7.7.75</ecNumber>
    </recommendedName>
</protein>
<dbReference type="PANTHER" id="PTHR43764">
    <property type="entry name" value="MOLYBDENUM COFACTOR BIOSYNTHESIS"/>
    <property type="match status" value="1"/>
</dbReference>
<sequence length="192" mass="20194">MIEAAVITVSDSCSLGQRVDLSGPAVATELATHGFDVRLRLLVADEQQAIEDALRSAANQVPLVVTTGGTGISPRDVTPEATRAVCHRLLEGVSEVMRAEGRRETPYAALSRAVCGTVYVQRSPANDANRSPANGNQRDSGHGESLVLNLPGSPRGALTSLRAVLPLAIHALELLSGRTEPSLHHAQNEGSH</sequence>
<evidence type="ECO:0000256" key="2">
    <source>
        <dbReference type="ARBA" id="ARBA00012509"/>
    </source>
</evidence>
<dbReference type="InterPro" id="IPR001453">
    <property type="entry name" value="MoaB/Mog_dom"/>
</dbReference>
<dbReference type="InterPro" id="IPR036425">
    <property type="entry name" value="MoaB/Mog-like_dom_sf"/>
</dbReference>
<dbReference type="EMBL" id="JACHEK010000007">
    <property type="protein sequence ID" value="MBB6145502.1"/>
    <property type="molecule type" value="Genomic_DNA"/>
</dbReference>
<dbReference type="PANTHER" id="PTHR43764:SF1">
    <property type="entry name" value="MOLYBDOPTERIN MOLYBDOTRANSFERASE"/>
    <property type="match status" value="1"/>
</dbReference>
<dbReference type="SUPFAM" id="SSF53218">
    <property type="entry name" value="Molybdenum cofactor biosynthesis proteins"/>
    <property type="match status" value="1"/>
</dbReference>
<dbReference type="GO" id="GO:0006777">
    <property type="term" value="P:Mo-molybdopterin cofactor biosynthetic process"/>
    <property type="evidence" value="ECO:0007669"/>
    <property type="project" value="UniProtKB-KW"/>
</dbReference>
<dbReference type="Proteomes" id="UP000538666">
    <property type="component" value="Unassembled WGS sequence"/>
</dbReference>
<dbReference type="PROSITE" id="PS01078">
    <property type="entry name" value="MOCF_BIOSYNTHESIS_1"/>
    <property type="match status" value="1"/>
</dbReference>
<keyword evidence="4" id="KW-0501">Molybdenum cofactor biosynthesis</keyword>
<dbReference type="EC" id="2.7.7.75" evidence="2"/>
<comment type="caution">
    <text evidence="9">The sequence shown here is derived from an EMBL/GenBank/DDBJ whole genome shotgun (WGS) entry which is preliminary data.</text>
</comment>
<evidence type="ECO:0000256" key="4">
    <source>
        <dbReference type="ARBA" id="ARBA00023150"/>
    </source>
</evidence>
<comment type="catalytic activity">
    <reaction evidence="5">
        <text>molybdopterin + ATP + H(+) = adenylyl-molybdopterin + diphosphate</text>
        <dbReference type="Rhea" id="RHEA:31331"/>
        <dbReference type="ChEBI" id="CHEBI:15378"/>
        <dbReference type="ChEBI" id="CHEBI:30616"/>
        <dbReference type="ChEBI" id="CHEBI:33019"/>
        <dbReference type="ChEBI" id="CHEBI:58698"/>
        <dbReference type="ChEBI" id="CHEBI:62727"/>
        <dbReference type="EC" id="2.7.7.75"/>
    </reaction>
</comment>
<gene>
    <name evidence="9" type="ORF">HNQ77_003463</name>
</gene>
<dbReference type="CDD" id="cd00886">
    <property type="entry name" value="MogA_MoaB"/>
    <property type="match status" value="1"/>
</dbReference>
<organism evidence="9 10">
    <name type="scientific">Silvibacterium bohemicum</name>
    <dbReference type="NCBI Taxonomy" id="1577686"/>
    <lineage>
        <taxon>Bacteria</taxon>
        <taxon>Pseudomonadati</taxon>
        <taxon>Acidobacteriota</taxon>
        <taxon>Terriglobia</taxon>
        <taxon>Terriglobales</taxon>
        <taxon>Acidobacteriaceae</taxon>
        <taxon>Silvibacterium</taxon>
    </lineage>
</organism>
<evidence type="ECO:0000256" key="7">
    <source>
        <dbReference type="SAM" id="MobiDB-lite"/>
    </source>
</evidence>
<accession>A0A841JVT8</accession>
<evidence type="ECO:0000256" key="1">
    <source>
        <dbReference type="ARBA" id="ARBA00005046"/>
    </source>
</evidence>
<proteinExistence type="predicted"/>
<feature type="compositionally biased region" description="Polar residues" evidence="7">
    <location>
        <begin position="123"/>
        <end position="138"/>
    </location>
</feature>